<dbReference type="RefSeq" id="WP_094048523.1">
    <property type="nucleotide sequence ID" value="NZ_CP022535.1"/>
</dbReference>
<organism evidence="1 2">
    <name type="scientific">Spiroplasma corruscae</name>
    <dbReference type="NCBI Taxonomy" id="216934"/>
    <lineage>
        <taxon>Bacteria</taxon>
        <taxon>Bacillati</taxon>
        <taxon>Mycoplasmatota</taxon>
        <taxon>Mollicutes</taxon>
        <taxon>Entomoplasmatales</taxon>
        <taxon>Spiroplasmataceae</taxon>
        <taxon>Spiroplasma</taxon>
    </lineage>
</organism>
<reference evidence="1 2" key="1">
    <citation type="submission" date="2017-07" db="EMBL/GenBank/DDBJ databases">
        <title>Complete genome sequence of Spiroplasma corruscae EC-1 (DSM 19793).</title>
        <authorList>
            <person name="Tsai Y.-M."/>
            <person name="Lo W.-S."/>
            <person name="Kuo C.-H."/>
        </authorList>
    </citation>
    <scope>NUCLEOTIDE SEQUENCE [LARGE SCALE GENOMIC DNA]</scope>
    <source>
        <strain evidence="1 2">EC-1</strain>
    </source>
</reference>
<keyword evidence="2" id="KW-1185">Reference proteome</keyword>
<evidence type="ECO:0000313" key="2">
    <source>
        <dbReference type="Proteomes" id="UP000203229"/>
    </source>
</evidence>
<name>A0A222ENN1_9MOLU</name>
<proteinExistence type="predicted"/>
<dbReference type="Proteomes" id="UP000203229">
    <property type="component" value="Chromosome"/>
</dbReference>
<accession>A0A222ENN1</accession>
<evidence type="ECO:0000313" key="1">
    <source>
        <dbReference type="EMBL" id="ASP28097.1"/>
    </source>
</evidence>
<sequence>MKKLLSILASIGLLTHSISIVSSCGKENDQSQETNTVPSDVNKIEKIEDQTMYEAKTKIVVVRSQVIIKDAEISAISENEGALSVSVSNAIDSESKGFFEVTLKAKTIVDTNVKVKYGDFESSFNVKVLGAKHDEPSTNELLDSNVQLNSSTPEQVIFANPVKDANYEVIVVDKDLVSIENAISKDSSGNGEVTFRINGLKLGKTKILINYEYSQVSLYVTVVEKYGFPFLSDYEKKVTIIKSTEDNQNTITKYITVNNPISNGELELSTNVTESLLPFKVEKVVEDLKFVIFKINITSGYKKEQDVVVNLKYMNKINETLLVDIIDEHTIKLDVEQTLPIEVSEGRHKLIKLDVTDRFKNAKINVVNENASTGNIDAFAMNDYDTDTNEALTIVVYGLKVSKENVIEYSYNGIKFEIKINIIVDSTKKPSISGIKYNDVIKLNTNSGTYYGIYIDNPLTNEIISVSYDNENLKGKFSASVEGHNGASYYNLLLVSGKDEVNDDAKIKVTLKYKNADDLSFFVTISSKKA</sequence>
<dbReference type="EMBL" id="CP022535">
    <property type="protein sequence ID" value="ASP28097.1"/>
    <property type="molecule type" value="Genomic_DNA"/>
</dbReference>
<dbReference type="OrthoDB" id="389248at2"/>
<dbReference type="PROSITE" id="PS51257">
    <property type="entry name" value="PROKAR_LIPOPROTEIN"/>
    <property type="match status" value="1"/>
</dbReference>
<dbReference type="KEGG" id="scou:SCORR_v1c03230"/>
<gene>
    <name evidence="1" type="ORF">SCORR_v1c03230</name>
</gene>
<protein>
    <recommendedName>
        <fullName evidence="3">Lipoprotein</fullName>
    </recommendedName>
</protein>
<evidence type="ECO:0008006" key="3">
    <source>
        <dbReference type="Google" id="ProtNLM"/>
    </source>
</evidence>
<dbReference type="AlphaFoldDB" id="A0A222ENN1"/>